<evidence type="ECO:0000313" key="2">
    <source>
        <dbReference type="Proteomes" id="UP000054217"/>
    </source>
</evidence>
<protein>
    <submittedName>
        <fullName evidence="1">Uncharacterized protein</fullName>
    </submittedName>
</protein>
<dbReference type="AlphaFoldDB" id="A0A0C3J083"/>
<proteinExistence type="predicted"/>
<name>A0A0C3J083_PISTI</name>
<dbReference type="InParanoid" id="A0A0C3J083"/>
<sequence>MATYTGILTVYFRVPFGALRLVYYDGQARSRLQLYASSTCWLAAVYNGSSFSALGSYLTLY</sequence>
<dbReference type="EMBL" id="KN831981">
    <property type="protein sequence ID" value="KIO02503.1"/>
    <property type="molecule type" value="Genomic_DNA"/>
</dbReference>
<organism evidence="1 2">
    <name type="scientific">Pisolithus tinctorius Marx 270</name>
    <dbReference type="NCBI Taxonomy" id="870435"/>
    <lineage>
        <taxon>Eukaryota</taxon>
        <taxon>Fungi</taxon>
        <taxon>Dikarya</taxon>
        <taxon>Basidiomycota</taxon>
        <taxon>Agaricomycotina</taxon>
        <taxon>Agaricomycetes</taxon>
        <taxon>Agaricomycetidae</taxon>
        <taxon>Boletales</taxon>
        <taxon>Sclerodermatineae</taxon>
        <taxon>Pisolithaceae</taxon>
        <taxon>Pisolithus</taxon>
    </lineage>
</organism>
<dbReference type="Proteomes" id="UP000054217">
    <property type="component" value="Unassembled WGS sequence"/>
</dbReference>
<reference evidence="2" key="2">
    <citation type="submission" date="2015-01" db="EMBL/GenBank/DDBJ databases">
        <title>Evolutionary Origins and Diversification of the Mycorrhizal Mutualists.</title>
        <authorList>
            <consortium name="DOE Joint Genome Institute"/>
            <consortium name="Mycorrhizal Genomics Consortium"/>
            <person name="Kohler A."/>
            <person name="Kuo A."/>
            <person name="Nagy L.G."/>
            <person name="Floudas D."/>
            <person name="Copeland A."/>
            <person name="Barry K.W."/>
            <person name="Cichocki N."/>
            <person name="Veneault-Fourrey C."/>
            <person name="LaButti K."/>
            <person name="Lindquist E.A."/>
            <person name="Lipzen A."/>
            <person name="Lundell T."/>
            <person name="Morin E."/>
            <person name="Murat C."/>
            <person name="Riley R."/>
            <person name="Ohm R."/>
            <person name="Sun H."/>
            <person name="Tunlid A."/>
            <person name="Henrissat B."/>
            <person name="Grigoriev I.V."/>
            <person name="Hibbett D.S."/>
            <person name="Martin F."/>
        </authorList>
    </citation>
    <scope>NUCLEOTIDE SEQUENCE [LARGE SCALE GENOMIC DNA]</scope>
    <source>
        <strain evidence="2">Marx 270</strain>
    </source>
</reference>
<keyword evidence="2" id="KW-1185">Reference proteome</keyword>
<dbReference type="HOGENOM" id="CLU_2923645_0_0_1"/>
<gene>
    <name evidence="1" type="ORF">M404DRAFT_1002110</name>
</gene>
<reference evidence="1 2" key="1">
    <citation type="submission" date="2014-04" db="EMBL/GenBank/DDBJ databases">
        <authorList>
            <consortium name="DOE Joint Genome Institute"/>
            <person name="Kuo A."/>
            <person name="Kohler A."/>
            <person name="Costa M.D."/>
            <person name="Nagy L.G."/>
            <person name="Floudas D."/>
            <person name="Copeland A."/>
            <person name="Barry K.W."/>
            <person name="Cichocki N."/>
            <person name="Veneault-Fourrey C."/>
            <person name="LaButti K."/>
            <person name="Lindquist E.A."/>
            <person name="Lipzen A."/>
            <person name="Lundell T."/>
            <person name="Morin E."/>
            <person name="Murat C."/>
            <person name="Sun H."/>
            <person name="Tunlid A."/>
            <person name="Henrissat B."/>
            <person name="Grigoriev I.V."/>
            <person name="Hibbett D.S."/>
            <person name="Martin F."/>
            <person name="Nordberg H.P."/>
            <person name="Cantor M.N."/>
            <person name="Hua S.X."/>
        </authorList>
    </citation>
    <scope>NUCLEOTIDE SEQUENCE [LARGE SCALE GENOMIC DNA]</scope>
    <source>
        <strain evidence="1 2">Marx 270</strain>
    </source>
</reference>
<evidence type="ECO:0000313" key="1">
    <source>
        <dbReference type="EMBL" id="KIO02503.1"/>
    </source>
</evidence>
<accession>A0A0C3J083</accession>